<reference evidence="3 4" key="1">
    <citation type="submission" date="2020-08" db="EMBL/GenBank/DDBJ databases">
        <title>Genome public.</title>
        <authorList>
            <person name="Liu C."/>
            <person name="Sun Q."/>
        </authorList>
    </citation>
    <scope>NUCLEOTIDE SEQUENCE [LARGE SCALE GENOMIC DNA]</scope>
    <source>
        <strain evidence="3 4">BX14</strain>
    </source>
</reference>
<sequence>MRYGVRKKKELVLWGILCVGLILLYLLSSTDWIIKEKEVEVYPVSLIISDTSDDDYVNFRKGVDQAAVEYNVDVSFITLYEKDNLAQQMELVRREAADGAGAVILEPVDELECRQYLEENTYGTPIILLGELSPDEEVKGAVHMDWTAAGRKLGEAITAEQSPDLPVWIFADNPYIGKAGEMKQGLTEVLEKQGFSYTIVPRGTDDTYRSVIEKTVYPGSGTAVVAALDFASTAEAAEIVGGSSVYGKYISGLYGVGMMPSLLDQLDKGTIRGLVVTNQFDAGYFAVKKAVQAIEKEQERSQLSLESYYIEKDELRSKKYEKMLYPID</sequence>
<feature type="domain" description="Periplasmic binding protein" evidence="2">
    <location>
        <begin position="46"/>
        <end position="297"/>
    </location>
</feature>
<feature type="transmembrane region" description="Helical" evidence="1">
    <location>
        <begin position="12"/>
        <end position="34"/>
    </location>
</feature>
<dbReference type="EMBL" id="JACOOW010000010">
    <property type="protein sequence ID" value="MBC5656970.1"/>
    <property type="molecule type" value="Genomic_DNA"/>
</dbReference>
<keyword evidence="1" id="KW-1133">Transmembrane helix</keyword>
<dbReference type="InterPro" id="IPR028082">
    <property type="entry name" value="Peripla_BP_I"/>
</dbReference>
<comment type="caution">
    <text evidence="3">The sequence shown here is derived from an EMBL/GenBank/DDBJ whole genome shotgun (WGS) entry which is preliminary data.</text>
</comment>
<keyword evidence="1" id="KW-0812">Transmembrane</keyword>
<dbReference type="Pfam" id="PF13407">
    <property type="entry name" value="Peripla_BP_4"/>
    <property type="match status" value="1"/>
</dbReference>
<protein>
    <submittedName>
        <fullName evidence="3">Substrate-binding domain-containing protein</fullName>
    </submittedName>
</protein>
<organism evidence="3 4">
    <name type="scientific">Clostridium segne</name>
    <dbReference type="NCBI Taxonomy" id="2763038"/>
    <lineage>
        <taxon>Bacteria</taxon>
        <taxon>Bacillati</taxon>
        <taxon>Bacillota</taxon>
        <taxon>Clostridia</taxon>
        <taxon>Eubacteriales</taxon>
        <taxon>Clostridiaceae</taxon>
        <taxon>Clostridium</taxon>
    </lineage>
</organism>
<evidence type="ECO:0000256" key="1">
    <source>
        <dbReference type="SAM" id="Phobius"/>
    </source>
</evidence>
<dbReference type="AlphaFoldDB" id="A0AAW3X6L2"/>
<gene>
    <name evidence="3" type="ORF">H8S19_07815</name>
</gene>
<accession>A0AAW3X6L2</accession>
<evidence type="ECO:0000313" key="3">
    <source>
        <dbReference type="EMBL" id="MBC5656970.1"/>
    </source>
</evidence>
<dbReference type="Gene3D" id="3.40.50.2300">
    <property type="match status" value="2"/>
</dbReference>
<dbReference type="Proteomes" id="UP000653904">
    <property type="component" value="Unassembled WGS sequence"/>
</dbReference>
<evidence type="ECO:0000313" key="4">
    <source>
        <dbReference type="Proteomes" id="UP000653904"/>
    </source>
</evidence>
<name>A0AAW3X6L2_9CLOT</name>
<keyword evidence="1" id="KW-0472">Membrane</keyword>
<dbReference type="InterPro" id="IPR025997">
    <property type="entry name" value="SBP_2_dom"/>
</dbReference>
<dbReference type="SUPFAM" id="SSF53822">
    <property type="entry name" value="Periplasmic binding protein-like I"/>
    <property type="match status" value="1"/>
</dbReference>
<keyword evidence="4" id="KW-1185">Reference proteome</keyword>
<evidence type="ECO:0000259" key="2">
    <source>
        <dbReference type="Pfam" id="PF13407"/>
    </source>
</evidence>
<proteinExistence type="predicted"/>